<organism evidence="2 3">
    <name type="scientific">Mucilaginibacter agri</name>
    <dbReference type="NCBI Taxonomy" id="2695265"/>
    <lineage>
        <taxon>Bacteria</taxon>
        <taxon>Pseudomonadati</taxon>
        <taxon>Bacteroidota</taxon>
        <taxon>Sphingobacteriia</taxon>
        <taxon>Sphingobacteriales</taxon>
        <taxon>Sphingobacteriaceae</taxon>
        <taxon>Mucilaginibacter</taxon>
    </lineage>
</organism>
<accession>A0A965ZE47</accession>
<feature type="domain" description="HTH cro/C1-type" evidence="1">
    <location>
        <begin position="16"/>
        <end position="59"/>
    </location>
</feature>
<proteinExistence type="predicted"/>
<dbReference type="SUPFAM" id="SSF47413">
    <property type="entry name" value="lambda repressor-like DNA-binding domains"/>
    <property type="match status" value="1"/>
</dbReference>
<dbReference type="Proteomes" id="UP000638732">
    <property type="component" value="Unassembled WGS sequence"/>
</dbReference>
<keyword evidence="3" id="KW-1185">Reference proteome</keyword>
<evidence type="ECO:0000259" key="1">
    <source>
        <dbReference type="PROSITE" id="PS50943"/>
    </source>
</evidence>
<evidence type="ECO:0000313" key="3">
    <source>
        <dbReference type="Proteomes" id="UP000638732"/>
    </source>
</evidence>
<dbReference type="Pfam" id="PF13443">
    <property type="entry name" value="HTH_26"/>
    <property type="match status" value="1"/>
</dbReference>
<reference evidence="2" key="2">
    <citation type="submission" date="2020-10" db="EMBL/GenBank/DDBJ databases">
        <title>Mucilaginibacter sp. nov., isolated from soil.</title>
        <authorList>
            <person name="Jeon C.O."/>
        </authorList>
    </citation>
    <scope>NUCLEOTIDE SEQUENCE</scope>
    <source>
        <strain evidence="2">R11</strain>
    </source>
</reference>
<protein>
    <submittedName>
        <fullName evidence="2">Helix-turn-helix domain-containing protein</fullName>
    </submittedName>
</protein>
<reference evidence="2" key="1">
    <citation type="submission" date="2020-01" db="EMBL/GenBank/DDBJ databases">
        <authorList>
            <person name="Seo Y.L."/>
        </authorList>
    </citation>
    <scope>NUCLEOTIDE SEQUENCE</scope>
    <source>
        <strain evidence="2">R11</strain>
    </source>
</reference>
<comment type="caution">
    <text evidence="2">The sequence shown here is derived from an EMBL/GenBank/DDBJ whole genome shotgun (WGS) entry which is preliminary data.</text>
</comment>
<dbReference type="Gene3D" id="1.10.260.40">
    <property type="entry name" value="lambda repressor-like DNA-binding domains"/>
    <property type="match status" value="1"/>
</dbReference>
<evidence type="ECO:0000313" key="2">
    <source>
        <dbReference type="EMBL" id="NCD68102.1"/>
    </source>
</evidence>
<sequence>MTELGLYLTKKSVNKAEIARRTGISKARLTQLTNNTSTKLTAEELWKIALAIDIAPGSLLNEICGHIQLPQIG</sequence>
<dbReference type="InterPro" id="IPR010982">
    <property type="entry name" value="Lambda_DNA-bd_dom_sf"/>
</dbReference>
<dbReference type="GO" id="GO:0003677">
    <property type="term" value="F:DNA binding"/>
    <property type="evidence" value="ECO:0007669"/>
    <property type="project" value="InterPro"/>
</dbReference>
<dbReference type="RefSeq" id="WP_166584128.1">
    <property type="nucleotide sequence ID" value="NZ_WWEO01000034.1"/>
</dbReference>
<dbReference type="PROSITE" id="PS50943">
    <property type="entry name" value="HTH_CROC1"/>
    <property type="match status" value="1"/>
</dbReference>
<name>A0A965ZE47_9SPHI</name>
<gene>
    <name evidence="2" type="ORF">GSY63_01890</name>
</gene>
<dbReference type="EMBL" id="WWEO01000034">
    <property type="protein sequence ID" value="NCD68102.1"/>
    <property type="molecule type" value="Genomic_DNA"/>
</dbReference>
<dbReference type="InterPro" id="IPR001387">
    <property type="entry name" value="Cro/C1-type_HTH"/>
</dbReference>
<dbReference type="AlphaFoldDB" id="A0A965ZE47"/>